<evidence type="ECO:0000256" key="1">
    <source>
        <dbReference type="ARBA" id="ARBA00004401"/>
    </source>
</evidence>
<dbReference type="EC" id="3.4.21.89" evidence="5"/>
<evidence type="ECO:0000256" key="4">
    <source>
        <dbReference type="ARBA" id="ARBA00022801"/>
    </source>
</evidence>
<dbReference type="RefSeq" id="WP_379289628.1">
    <property type="nucleotide sequence ID" value="NZ_JBHTIU010000062.1"/>
</dbReference>
<evidence type="ECO:0000313" key="7">
    <source>
        <dbReference type="EMBL" id="MFD0870858.1"/>
    </source>
</evidence>
<dbReference type="Pfam" id="PF10502">
    <property type="entry name" value="Peptidase_S26"/>
    <property type="match status" value="1"/>
</dbReference>
<dbReference type="CDD" id="cd06530">
    <property type="entry name" value="S26_SPase_I"/>
    <property type="match status" value="1"/>
</dbReference>
<keyword evidence="8" id="KW-1185">Reference proteome</keyword>
<dbReference type="NCBIfam" id="TIGR02227">
    <property type="entry name" value="sigpep_I_bact"/>
    <property type="match status" value="1"/>
</dbReference>
<dbReference type="InterPro" id="IPR019756">
    <property type="entry name" value="Pept_S26A_signal_pept_1_Ser-AS"/>
</dbReference>
<dbReference type="InterPro" id="IPR019533">
    <property type="entry name" value="Peptidase_S26"/>
</dbReference>
<name>A0ABW3DEW3_9BACL</name>
<dbReference type="EMBL" id="JBHTIU010000062">
    <property type="protein sequence ID" value="MFD0870858.1"/>
    <property type="molecule type" value="Genomic_DNA"/>
</dbReference>
<comment type="catalytic activity">
    <reaction evidence="5">
        <text>Cleavage of hydrophobic, N-terminal signal or leader sequences from secreted and periplasmic proteins.</text>
        <dbReference type="EC" id="3.4.21.89"/>
    </reaction>
</comment>
<evidence type="ECO:0000256" key="2">
    <source>
        <dbReference type="ARBA" id="ARBA00009370"/>
    </source>
</evidence>
<comment type="similarity">
    <text evidence="2 5">Belongs to the peptidase S26 family.</text>
</comment>
<keyword evidence="4 5" id="KW-0378">Hydrolase</keyword>
<dbReference type="PRINTS" id="PR00727">
    <property type="entry name" value="LEADERPTASE"/>
</dbReference>
<reference evidence="8" key="1">
    <citation type="journal article" date="2019" name="Int. J. Syst. Evol. Microbiol.">
        <title>The Global Catalogue of Microorganisms (GCM) 10K type strain sequencing project: providing services to taxonomists for standard genome sequencing and annotation.</title>
        <authorList>
            <consortium name="The Broad Institute Genomics Platform"/>
            <consortium name="The Broad Institute Genome Sequencing Center for Infectious Disease"/>
            <person name="Wu L."/>
            <person name="Ma J."/>
        </authorList>
    </citation>
    <scope>NUCLEOTIDE SEQUENCE [LARGE SCALE GENOMIC DNA]</scope>
    <source>
        <strain evidence="8">CCUG 57263</strain>
    </source>
</reference>
<evidence type="ECO:0000256" key="5">
    <source>
        <dbReference type="RuleBase" id="RU362042"/>
    </source>
</evidence>
<proteinExistence type="inferred from homology"/>
<dbReference type="InterPro" id="IPR036286">
    <property type="entry name" value="LexA/Signal_pep-like_sf"/>
</dbReference>
<dbReference type="SUPFAM" id="SSF51306">
    <property type="entry name" value="LexA/Signal peptidase"/>
    <property type="match status" value="1"/>
</dbReference>
<gene>
    <name evidence="7" type="primary">lepB</name>
    <name evidence="7" type="ORF">ACFQ03_17085</name>
</gene>
<dbReference type="Proteomes" id="UP001597120">
    <property type="component" value="Unassembled WGS sequence"/>
</dbReference>
<comment type="caution">
    <text evidence="7">The sequence shown here is derived from an EMBL/GenBank/DDBJ whole genome shotgun (WGS) entry which is preliminary data.</text>
</comment>
<organism evidence="7 8">
    <name type="scientific">Paenibacillus residui</name>
    <dbReference type="NCBI Taxonomy" id="629724"/>
    <lineage>
        <taxon>Bacteria</taxon>
        <taxon>Bacillati</taxon>
        <taxon>Bacillota</taxon>
        <taxon>Bacilli</taxon>
        <taxon>Bacillales</taxon>
        <taxon>Paenibacillaceae</taxon>
        <taxon>Paenibacillus</taxon>
    </lineage>
</organism>
<evidence type="ECO:0000256" key="3">
    <source>
        <dbReference type="ARBA" id="ARBA00022670"/>
    </source>
</evidence>
<dbReference type="PANTHER" id="PTHR43390:SF1">
    <property type="entry name" value="CHLOROPLAST PROCESSING PEPTIDASE"/>
    <property type="match status" value="1"/>
</dbReference>
<evidence type="ECO:0000313" key="8">
    <source>
        <dbReference type="Proteomes" id="UP001597120"/>
    </source>
</evidence>
<dbReference type="Gene3D" id="2.10.109.10">
    <property type="entry name" value="Umud Fragment, subunit A"/>
    <property type="match status" value="1"/>
</dbReference>
<evidence type="ECO:0000259" key="6">
    <source>
        <dbReference type="Pfam" id="PF10502"/>
    </source>
</evidence>
<dbReference type="PROSITE" id="PS00501">
    <property type="entry name" value="SPASE_I_1"/>
    <property type="match status" value="1"/>
</dbReference>
<dbReference type="InterPro" id="IPR000223">
    <property type="entry name" value="Pept_S26A_signal_pept_1"/>
</dbReference>
<sequence>MNPALDDECKDPAIKERREQSHGSFAAELWDWIKSISVALLVVVIVNQFVFSQSIVDGHSMEPTLSNGERLFVNRIIYRFTAPHYGDIVIFKDPAPTGGSRDYLVKRVIAEAGDWVEIRSGKLYVNDQLMEEDYVSSPIEDGDFGPYQVKEGHLFVLGDNRRRSASRDSRTFGAIAQSAVVGKAVWVIWPLNKFGGV</sequence>
<accession>A0ABW3DEW3</accession>
<dbReference type="PANTHER" id="PTHR43390">
    <property type="entry name" value="SIGNAL PEPTIDASE I"/>
    <property type="match status" value="1"/>
</dbReference>
<dbReference type="GO" id="GO:0009003">
    <property type="term" value="F:signal peptidase activity"/>
    <property type="evidence" value="ECO:0007669"/>
    <property type="project" value="UniProtKB-EC"/>
</dbReference>
<feature type="domain" description="Peptidase S26" evidence="6">
    <location>
        <begin position="30"/>
        <end position="189"/>
    </location>
</feature>
<comment type="subcellular location">
    <subcellularLocation>
        <location evidence="1">Cell membrane</location>
        <topology evidence="1">Single-pass type II membrane protein</topology>
    </subcellularLocation>
    <subcellularLocation>
        <location evidence="5">Membrane</location>
        <topology evidence="5">Single-pass type II membrane protein</topology>
    </subcellularLocation>
</comment>
<protein>
    <recommendedName>
        <fullName evidence="5">Signal peptidase I</fullName>
        <ecNumber evidence="5">3.4.21.89</ecNumber>
    </recommendedName>
</protein>
<keyword evidence="3 5" id="KW-0645">Protease</keyword>